<accession>A0A2G5U0U6</accession>
<name>A0A2G5U0U6_9PELO</name>
<evidence type="ECO:0000313" key="3">
    <source>
        <dbReference type="Proteomes" id="UP000230233"/>
    </source>
</evidence>
<feature type="transmembrane region" description="Helical" evidence="1">
    <location>
        <begin position="44"/>
        <end position="62"/>
    </location>
</feature>
<evidence type="ECO:0000256" key="1">
    <source>
        <dbReference type="SAM" id="Phobius"/>
    </source>
</evidence>
<keyword evidence="1" id="KW-1133">Transmembrane helix</keyword>
<evidence type="ECO:0000313" key="2">
    <source>
        <dbReference type="EMBL" id="PIC33162.1"/>
    </source>
</evidence>
<dbReference type="EMBL" id="PDUG01000004">
    <property type="protein sequence ID" value="PIC33162.1"/>
    <property type="molecule type" value="Genomic_DNA"/>
</dbReference>
<keyword evidence="1" id="KW-0812">Transmembrane</keyword>
<gene>
    <name evidence="2" type="primary">Cnig_chr_IV.g13245</name>
    <name evidence="2" type="ORF">B9Z55_013245</name>
</gene>
<dbReference type="Proteomes" id="UP000230233">
    <property type="component" value="Chromosome IV"/>
</dbReference>
<keyword evidence="3" id="KW-1185">Reference proteome</keyword>
<protein>
    <submittedName>
        <fullName evidence="2">Uncharacterized protein</fullName>
    </submittedName>
</protein>
<dbReference type="AlphaFoldDB" id="A0A2G5U0U6"/>
<organism evidence="2 3">
    <name type="scientific">Caenorhabditis nigoni</name>
    <dbReference type="NCBI Taxonomy" id="1611254"/>
    <lineage>
        <taxon>Eukaryota</taxon>
        <taxon>Metazoa</taxon>
        <taxon>Ecdysozoa</taxon>
        <taxon>Nematoda</taxon>
        <taxon>Chromadorea</taxon>
        <taxon>Rhabditida</taxon>
        <taxon>Rhabditina</taxon>
        <taxon>Rhabditomorpha</taxon>
        <taxon>Rhabditoidea</taxon>
        <taxon>Rhabditidae</taxon>
        <taxon>Peloderinae</taxon>
        <taxon>Caenorhabditis</taxon>
    </lineage>
</organism>
<sequence>MKYVSSKTNKANREDKKYWVKCLYPSGLGIKKAENFLFFQQKKMRYILFLFLLLITVSLVFMEPDFQSKYIKNRKNRIARSERIHVTTHRPGDFRPFTGKKTTLKNWFN</sequence>
<keyword evidence="1" id="KW-0472">Membrane</keyword>
<dbReference type="OrthoDB" id="10393896at2759"/>
<comment type="caution">
    <text evidence="2">The sequence shown here is derived from an EMBL/GenBank/DDBJ whole genome shotgun (WGS) entry which is preliminary data.</text>
</comment>
<reference evidence="3" key="1">
    <citation type="submission" date="2017-10" db="EMBL/GenBank/DDBJ databases">
        <title>Rapid genome shrinkage in a self-fertile nematode reveals novel sperm competition proteins.</title>
        <authorList>
            <person name="Yin D."/>
            <person name="Schwarz E.M."/>
            <person name="Thomas C.G."/>
            <person name="Felde R.L."/>
            <person name="Korf I.F."/>
            <person name="Cutter A.D."/>
            <person name="Schartner C.M."/>
            <person name="Ralston E.J."/>
            <person name="Meyer B.J."/>
            <person name="Haag E.S."/>
        </authorList>
    </citation>
    <scope>NUCLEOTIDE SEQUENCE [LARGE SCALE GENOMIC DNA]</scope>
    <source>
        <strain evidence="3">JU1422</strain>
    </source>
</reference>
<proteinExistence type="predicted"/>